<dbReference type="CDD" id="cd06261">
    <property type="entry name" value="TM_PBP2"/>
    <property type="match status" value="1"/>
</dbReference>
<dbReference type="Gene3D" id="1.10.3720.10">
    <property type="entry name" value="MetI-like"/>
    <property type="match status" value="1"/>
</dbReference>
<keyword evidence="14" id="KW-1185">Reference proteome</keyword>
<organism evidence="13 14">
    <name type="scientific">Saltatorellus ferox</name>
    <dbReference type="NCBI Taxonomy" id="2528018"/>
    <lineage>
        <taxon>Bacteria</taxon>
        <taxon>Pseudomonadati</taxon>
        <taxon>Planctomycetota</taxon>
        <taxon>Planctomycetia</taxon>
        <taxon>Planctomycetia incertae sedis</taxon>
        <taxon>Saltatorellus</taxon>
    </lineage>
</organism>
<evidence type="ECO:0000256" key="7">
    <source>
        <dbReference type="ARBA" id="ARBA00022692"/>
    </source>
</evidence>
<keyword evidence="4 10" id="KW-0813">Transport</keyword>
<feature type="transmembrane region" description="Helical" evidence="10">
    <location>
        <begin position="50"/>
        <end position="72"/>
    </location>
</feature>
<sequence>MPGLQPEEWEALRLSLRVASTATALVAVPGIALGWLLARKRFPGRFLVDALVHLPLVLTPVVVGYLLLLLVGRRGLLGGVLDAIGMPLAFTTGGAVLAAAVMALPLIVRSVRTAIELVDPGLEDAAAVLGAGPWRRFRTVTLPLAMPGVVAGLVLGFARSVGEFGATITLAGSIAGETRTLPLAIFGALQSPMGEDAAVRLTLLSVALSLSALLLSEWFLQRMRVRGERP</sequence>
<evidence type="ECO:0000256" key="9">
    <source>
        <dbReference type="ARBA" id="ARBA00023136"/>
    </source>
</evidence>
<name>A0A518EW26_9BACT</name>
<dbReference type="GO" id="GO:0015098">
    <property type="term" value="F:molybdate ion transmembrane transporter activity"/>
    <property type="evidence" value="ECO:0007669"/>
    <property type="project" value="UniProtKB-UniRule"/>
</dbReference>
<dbReference type="InterPro" id="IPR011867">
    <property type="entry name" value="ModB_ABC"/>
</dbReference>
<dbReference type="AlphaFoldDB" id="A0A518EW26"/>
<dbReference type="NCBIfam" id="NF006939">
    <property type="entry name" value="PRK09421.1"/>
    <property type="match status" value="1"/>
</dbReference>
<protein>
    <recommendedName>
        <fullName evidence="11">Molybdenum transport system permease</fullName>
    </recommendedName>
</protein>
<evidence type="ECO:0000259" key="12">
    <source>
        <dbReference type="PROSITE" id="PS50928"/>
    </source>
</evidence>
<evidence type="ECO:0000313" key="14">
    <source>
        <dbReference type="Proteomes" id="UP000320390"/>
    </source>
</evidence>
<evidence type="ECO:0000256" key="2">
    <source>
        <dbReference type="ARBA" id="ARBA00004651"/>
    </source>
</evidence>
<dbReference type="EMBL" id="CP036434">
    <property type="protein sequence ID" value="QDV08292.1"/>
    <property type="molecule type" value="Genomic_DNA"/>
</dbReference>
<accession>A0A518EW26</accession>
<comment type="subcellular location">
    <subcellularLocation>
        <location evidence="2 10">Cell membrane</location>
        <topology evidence="2 10">Multi-pass membrane protein</topology>
    </subcellularLocation>
</comment>
<keyword evidence="5 11" id="KW-1003">Cell membrane</keyword>
<evidence type="ECO:0000256" key="5">
    <source>
        <dbReference type="ARBA" id="ARBA00022475"/>
    </source>
</evidence>
<feature type="transmembrane region" description="Helical" evidence="10">
    <location>
        <begin position="84"/>
        <end position="108"/>
    </location>
</feature>
<feature type="transmembrane region" description="Helical" evidence="10">
    <location>
        <begin position="140"/>
        <end position="158"/>
    </location>
</feature>
<evidence type="ECO:0000256" key="8">
    <source>
        <dbReference type="ARBA" id="ARBA00022989"/>
    </source>
</evidence>
<comment type="function">
    <text evidence="1 11">Part of the binding-protein-dependent transport system for molybdenum; probably responsible for the translocation of the substrate across the membrane.</text>
</comment>
<dbReference type="Pfam" id="PF00528">
    <property type="entry name" value="BPD_transp_1"/>
    <property type="match status" value="1"/>
</dbReference>
<keyword evidence="7 10" id="KW-0812">Transmembrane</keyword>
<keyword evidence="8 10" id="KW-1133">Transmembrane helix</keyword>
<evidence type="ECO:0000256" key="3">
    <source>
        <dbReference type="ARBA" id="ARBA00007069"/>
    </source>
</evidence>
<dbReference type="InterPro" id="IPR000515">
    <property type="entry name" value="MetI-like"/>
</dbReference>
<feature type="transmembrane region" description="Helical" evidence="10">
    <location>
        <begin position="20"/>
        <end position="38"/>
    </location>
</feature>
<proteinExistence type="inferred from homology"/>
<dbReference type="InterPro" id="IPR035906">
    <property type="entry name" value="MetI-like_sf"/>
</dbReference>
<evidence type="ECO:0000256" key="1">
    <source>
        <dbReference type="ARBA" id="ARBA00002949"/>
    </source>
</evidence>
<gene>
    <name evidence="13" type="primary">modB</name>
    <name evidence="13" type="ORF">Poly30_38290</name>
</gene>
<reference evidence="13 14" key="1">
    <citation type="submission" date="2019-02" db="EMBL/GenBank/DDBJ databases">
        <title>Deep-cultivation of Planctomycetes and their phenomic and genomic characterization uncovers novel biology.</title>
        <authorList>
            <person name="Wiegand S."/>
            <person name="Jogler M."/>
            <person name="Boedeker C."/>
            <person name="Pinto D."/>
            <person name="Vollmers J."/>
            <person name="Rivas-Marin E."/>
            <person name="Kohn T."/>
            <person name="Peeters S.H."/>
            <person name="Heuer A."/>
            <person name="Rast P."/>
            <person name="Oberbeckmann S."/>
            <person name="Bunk B."/>
            <person name="Jeske O."/>
            <person name="Meyerdierks A."/>
            <person name="Storesund J.E."/>
            <person name="Kallscheuer N."/>
            <person name="Luecker S."/>
            <person name="Lage O.M."/>
            <person name="Pohl T."/>
            <person name="Merkel B.J."/>
            <person name="Hornburger P."/>
            <person name="Mueller R.-W."/>
            <person name="Bruemmer F."/>
            <person name="Labrenz M."/>
            <person name="Spormann A.M."/>
            <person name="Op den Camp H."/>
            <person name="Overmann J."/>
            <person name="Amann R."/>
            <person name="Jetten M.S.M."/>
            <person name="Mascher T."/>
            <person name="Medema M.H."/>
            <person name="Devos D.P."/>
            <person name="Kaster A.-K."/>
            <person name="Ovreas L."/>
            <person name="Rohde M."/>
            <person name="Galperin M.Y."/>
            <person name="Jogler C."/>
        </authorList>
    </citation>
    <scope>NUCLEOTIDE SEQUENCE [LARGE SCALE GENOMIC DNA]</scope>
    <source>
        <strain evidence="13 14">Poly30</strain>
    </source>
</reference>
<evidence type="ECO:0000313" key="13">
    <source>
        <dbReference type="EMBL" id="QDV08292.1"/>
    </source>
</evidence>
<dbReference type="PANTHER" id="PTHR30183:SF3">
    <property type="entry name" value="MOLYBDENUM TRANSPORT SYSTEM PERMEASE PROTEIN MODB"/>
    <property type="match status" value="1"/>
</dbReference>
<dbReference type="OrthoDB" id="9795403at2"/>
<keyword evidence="9 10" id="KW-0472">Membrane</keyword>
<evidence type="ECO:0000256" key="11">
    <source>
        <dbReference type="RuleBase" id="RU365097"/>
    </source>
</evidence>
<dbReference type="GO" id="GO:0005886">
    <property type="term" value="C:plasma membrane"/>
    <property type="evidence" value="ECO:0007669"/>
    <property type="project" value="UniProtKB-SubCell"/>
</dbReference>
<evidence type="ECO:0000256" key="4">
    <source>
        <dbReference type="ARBA" id="ARBA00022448"/>
    </source>
</evidence>
<evidence type="ECO:0000256" key="10">
    <source>
        <dbReference type="RuleBase" id="RU363032"/>
    </source>
</evidence>
<evidence type="ECO:0000256" key="6">
    <source>
        <dbReference type="ARBA" id="ARBA00022505"/>
    </source>
</evidence>
<feature type="domain" description="ABC transmembrane type-1" evidence="12">
    <location>
        <begin position="12"/>
        <end position="214"/>
    </location>
</feature>
<dbReference type="Proteomes" id="UP000320390">
    <property type="component" value="Chromosome"/>
</dbReference>
<dbReference type="RefSeq" id="WP_145200681.1">
    <property type="nucleotide sequence ID" value="NZ_CP036434.1"/>
</dbReference>
<keyword evidence="6 11" id="KW-0500">Molybdenum</keyword>
<dbReference type="SUPFAM" id="SSF161098">
    <property type="entry name" value="MetI-like"/>
    <property type="match status" value="1"/>
</dbReference>
<feature type="transmembrane region" description="Helical" evidence="10">
    <location>
        <begin position="197"/>
        <end position="220"/>
    </location>
</feature>
<comment type="similarity">
    <text evidence="3 11">Belongs to the binding-protein-dependent transport system permease family. CysTW subfamily.</text>
</comment>
<dbReference type="PROSITE" id="PS50928">
    <property type="entry name" value="ABC_TM1"/>
    <property type="match status" value="1"/>
</dbReference>
<dbReference type="NCBIfam" id="TIGR02141">
    <property type="entry name" value="modB_ABC"/>
    <property type="match status" value="1"/>
</dbReference>
<dbReference type="PANTHER" id="PTHR30183">
    <property type="entry name" value="MOLYBDENUM TRANSPORT SYSTEM PERMEASE PROTEIN MODB"/>
    <property type="match status" value="1"/>
</dbReference>